<gene>
    <name evidence="1" type="ORF">BE221DRAFT_143775</name>
</gene>
<organism evidence="1">
    <name type="scientific">Ostreococcus tauri</name>
    <name type="common">Marine green alga</name>
    <dbReference type="NCBI Taxonomy" id="70448"/>
    <lineage>
        <taxon>Eukaryota</taxon>
        <taxon>Viridiplantae</taxon>
        <taxon>Chlorophyta</taxon>
        <taxon>Mamiellophyceae</taxon>
        <taxon>Mamiellales</taxon>
        <taxon>Bathycoccaceae</taxon>
        <taxon>Ostreococcus</taxon>
    </lineage>
</organism>
<dbReference type="Proteomes" id="UP000195557">
    <property type="component" value="Unassembled WGS sequence"/>
</dbReference>
<accession>A0A1Y5IL51</accession>
<reference evidence="1" key="1">
    <citation type="submission" date="2017-04" db="EMBL/GenBank/DDBJ databases">
        <title>Population genomics of picophytoplankton unveils novel chromosome hypervariability.</title>
        <authorList>
            <consortium name="DOE Joint Genome Institute"/>
            <person name="Blanc-Mathieu R."/>
            <person name="Krasovec M."/>
            <person name="Hebrard M."/>
            <person name="Yau S."/>
            <person name="Desgranges E."/>
            <person name="Martin J."/>
            <person name="Schackwitz W."/>
            <person name="Kuo A."/>
            <person name="Salin G."/>
            <person name="Donnadieu C."/>
            <person name="Desdevises Y."/>
            <person name="Sanchez-Ferandin S."/>
            <person name="Moreau H."/>
            <person name="Rivals E."/>
            <person name="Grigoriev I.V."/>
            <person name="Grimsley N."/>
            <person name="Eyre-Walker A."/>
            <person name="Piganeau G."/>
        </authorList>
    </citation>
    <scope>NUCLEOTIDE SEQUENCE [LARGE SCALE GENOMIC DNA]</scope>
    <source>
        <strain evidence="1">RCC 1115</strain>
    </source>
</reference>
<dbReference type="InterPro" id="IPR027246">
    <property type="entry name" value="Porin_Euk/Tom40"/>
</dbReference>
<name>A0A1Y5IL51_OSTTA</name>
<proteinExistence type="predicted"/>
<dbReference type="InterPro" id="IPR023614">
    <property type="entry name" value="Porin_dom_sf"/>
</dbReference>
<evidence type="ECO:0008006" key="2">
    <source>
        <dbReference type="Google" id="ProtNLM"/>
    </source>
</evidence>
<dbReference type="SUPFAM" id="SSF56935">
    <property type="entry name" value="Porins"/>
    <property type="match status" value="1"/>
</dbReference>
<protein>
    <recommendedName>
        <fullName evidence="2">Eukaryotic porin/Tom40</fullName>
    </recommendedName>
</protein>
<dbReference type="GO" id="GO:0005741">
    <property type="term" value="C:mitochondrial outer membrane"/>
    <property type="evidence" value="ECO:0007669"/>
    <property type="project" value="InterPro"/>
</dbReference>
<dbReference type="EMBL" id="KZ155772">
    <property type="protein sequence ID" value="OUS48843.1"/>
    <property type="molecule type" value="Genomic_DNA"/>
</dbReference>
<dbReference type="GO" id="GO:0055085">
    <property type="term" value="P:transmembrane transport"/>
    <property type="evidence" value="ECO:0007669"/>
    <property type="project" value="InterPro"/>
</dbReference>
<dbReference type="Gene3D" id="2.40.160.10">
    <property type="entry name" value="Porin"/>
    <property type="match status" value="1"/>
</dbReference>
<dbReference type="AlphaFoldDB" id="A0A1Y5IL51"/>
<sequence length="275" mass="28199">MFFEDLTRDLAAVLESAAVAVTTIAATGRKDSALAGVDVAIDVDERAKALDVRVGRTFELPVDGVTITAKTNQRGDVSADVEARGLIAGLDVVAEKLTKEMNDATFGAKYALDAIGITADGSVGGGDAIEASAAFAIDDDTAVGAKATVTPSSGAVTEWSLAAHRRDGPTTLSAAVTDGGNTISVGWVSELDANTKAGMETKLQTGGESAKLSYSLGVAKKLQSGDTMRVVYTSHGDTDVTYTTELCEGATATACLRLASKGHHYKTGFALSMGQ</sequence>
<evidence type="ECO:0000313" key="1">
    <source>
        <dbReference type="EMBL" id="OUS48843.1"/>
    </source>
</evidence>
<dbReference type="Pfam" id="PF01459">
    <property type="entry name" value="Porin_3"/>
    <property type="match status" value="1"/>
</dbReference>